<keyword evidence="8" id="KW-1133">Transmembrane helix</keyword>
<gene>
    <name evidence="10" type="ORF">LLUT_LOCUS21300</name>
</gene>
<dbReference type="PANTHER" id="PTHR31080">
    <property type="entry name" value="PECTINESTERASE INHIBITOR-LIKE"/>
    <property type="match status" value="1"/>
</dbReference>
<keyword evidence="5" id="KW-1015">Disulfide bond</keyword>
<evidence type="ECO:0000256" key="6">
    <source>
        <dbReference type="ARBA" id="ARBA00038471"/>
    </source>
</evidence>
<evidence type="ECO:0000259" key="9">
    <source>
        <dbReference type="SMART" id="SM00856"/>
    </source>
</evidence>
<dbReference type="GO" id="GO:0004857">
    <property type="term" value="F:enzyme inhibitor activity"/>
    <property type="evidence" value="ECO:0007669"/>
    <property type="project" value="InterPro"/>
</dbReference>
<dbReference type="CDD" id="cd15798">
    <property type="entry name" value="PMEI-like_3"/>
    <property type="match status" value="1"/>
</dbReference>
<dbReference type="FunFam" id="1.20.140.40:FF:000006">
    <property type="entry name" value="Pectinesterase inhibitor 3"/>
    <property type="match status" value="1"/>
</dbReference>
<dbReference type="InterPro" id="IPR035513">
    <property type="entry name" value="Invertase/methylesterase_inhib"/>
</dbReference>
<dbReference type="Pfam" id="PF04043">
    <property type="entry name" value="PMEI"/>
    <property type="match status" value="1"/>
</dbReference>
<dbReference type="InterPro" id="IPR006501">
    <property type="entry name" value="Pectinesterase_inhib_dom"/>
</dbReference>
<dbReference type="NCBIfam" id="TIGR01614">
    <property type="entry name" value="PME_inhib"/>
    <property type="match status" value="1"/>
</dbReference>
<dbReference type="PANTHER" id="PTHR31080:SF110">
    <property type="entry name" value="PECTINESTERASE INHIBITOR 3"/>
    <property type="match status" value="1"/>
</dbReference>
<dbReference type="SUPFAM" id="SSF101148">
    <property type="entry name" value="Plant invertase/pectin methylesterase inhibitor"/>
    <property type="match status" value="1"/>
</dbReference>
<evidence type="ECO:0000256" key="8">
    <source>
        <dbReference type="SAM" id="Phobius"/>
    </source>
</evidence>
<comment type="similarity">
    <text evidence="6">Belongs to the PMEI family.</text>
</comment>
<organism evidence="10 11">
    <name type="scientific">Lupinus luteus</name>
    <name type="common">European yellow lupine</name>
    <dbReference type="NCBI Taxonomy" id="3873"/>
    <lineage>
        <taxon>Eukaryota</taxon>
        <taxon>Viridiplantae</taxon>
        <taxon>Streptophyta</taxon>
        <taxon>Embryophyta</taxon>
        <taxon>Tracheophyta</taxon>
        <taxon>Spermatophyta</taxon>
        <taxon>Magnoliopsida</taxon>
        <taxon>eudicotyledons</taxon>
        <taxon>Gunneridae</taxon>
        <taxon>Pentapetalae</taxon>
        <taxon>rosids</taxon>
        <taxon>fabids</taxon>
        <taxon>Fabales</taxon>
        <taxon>Fabaceae</taxon>
        <taxon>Papilionoideae</taxon>
        <taxon>50 kb inversion clade</taxon>
        <taxon>genistoids sensu lato</taxon>
        <taxon>core genistoids</taxon>
        <taxon>Genisteae</taxon>
        <taxon>Lupinus</taxon>
    </lineage>
</organism>
<sequence length="271" mass="29841">MFVDGPCGAPAQDYRNYDILFLIGLGTGASDEYVIYTTLTKMQITHFTLSLSTLLLYFLITFTFSSTFFSSTPSTSASNNHNEPQDLIHSSCIHSRYPRLCLRTLSNYVGPTNTTLDVAQAALRVSLAHAGRASKYLKTLSAAAPDSSGQSPNRKRQRVALNDCVEQMADSVDELRRSLEELQHLRPETFRWQMSNTQTWVSAAITDGDTCLDGFVSDGGDNNGKVKRNVKRRVTDVAMVTSNALYMINRLGQGDARKGKHRPDGGSGSKN</sequence>
<keyword evidence="8" id="KW-0812">Transmembrane</keyword>
<evidence type="ECO:0000256" key="2">
    <source>
        <dbReference type="ARBA" id="ARBA00022523"/>
    </source>
</evidence>
<dbReference type="Gene3D" id="1.20.140.40">
    <property type="entry name" value="Invertase/pectin methylesterase inhibitor family protein"/>
    <property type="match status" value="1"/>
</dbReference>
<proteinExistence type="inferred from homology"/>
<dbReference type="SMART" id="SM00856">
    <property type="entry name" value="PMEI"/>
    <property type="match status" value="1"/>
</dbReference>
<evidence type="ECO:0000313" key="11">
    <source>
        <dbReference type="Proteomes" id="UP001497480"/>
    </source>
</evidence>
<keyword evidence="11" id="KW-1185">Reference proteome</keyword>
<comment type="subcellular location">
    <subcellularLocation>
        <location evidence="1">Secreted</location>
        <location evidence="1">Extracellular space</location>
        <location evidence="1">Apoplast</location>
    </subcellularLocation>
</comment>
<dbReference type="EMBL" id="CAXHTB010000014">
    <property type="protein sequence ID" value="CAL0320240.1"/>
    <property type="molecule type" value="Genomic_DNA"/>
</dbReference>
<feature type="domain" description="Pectinesterase inhibitor" evidence="9">
    <location>
        <begin position="83"/>
        <end position="247"/>
    </location>
</feature>
<keyword evidence="8" id="KW-0472">Membrane</keyword>
<dbReference type="AlphaFoldDB" id="A0AAV1XEV2"/>
<feature type="region of interest" description="Disordered" evidence="7">
    <location>
        <begin position="251"/>
        <end position="271"/>
    </location>
</feature>
<dbReference type="Proteomes" id="UP001497480">
    <property type="component" value="Unassembled WGS sequence"/>
</dbReference>
<dbReference type="GO" id="GO:0048046">
    <property type="term" value="C:apoplast"/>
    <property type="evidence" value="ECO:0007669"/>
    <property type="project" value="UniProtKB-SubCell"/>
</dbReference>
<protein>
    <recommendedName>
        <fullName evidence="9">Pectinesterase inhibitor domain-containing protein</fullName>
    </recommendedName>
</protein>
<evidence type="ECO:0000256" key="1">
    <source>
        <dbReference type="ARBA" id="ARBA00004271"/>
    </source>
</evidence>
<evidence type="ECO:0000256" key="3">
    <source>
        <dbReference type="ARBA" id="ARBA00022525"/>
    </source>
</evidence>
<comment type="caution">
    <text evidence="10">The sequence shown here is derived from an EMBL/GenBank/DDBJ whole genome shotgun (WGS) entry which is preliminary data.</text>
</comment>
<evidence type="ECO:0000256" key="7">
    <source>
        <dbReference type="SAM" id="MobiDB-lite"/>
    </source>
</evidence>
<accession>A0AAV1XEV2</accession>
<keyword evidence="4" id="KW-0732">Signal</keyword>
<keyword evidence="2" id="KW-0052">Apoplast</keyword>
<name>A0AAV1XEV2_LUPLU</name>
<evidence type="ECO:0000313" key="10">
    <source>
        <dbReference type="EMBL" id="CAL0320240.1"/>
    </source>
</evidence>
<feature type="transmembrane region" description="Helical" evidence="8">
    <location>
        <begin position="47"/>
        <end position="69"/>
    </location>
</feature>
<dbReference type="InterPro" id="IPR051955">
    <property type="entry name" value="PME_Inhibitor"/>
</dbReference>
<keyword evidence="3" id="KW-0964">Secreted</keyword>
<evidence type="ECO:0000256" key="4">
    <source>
        <dbReference type="ARBA" id="ARBA00022729"/>
    </source>
</evidence>
<evidence type="ECO:0000256" key="5">
    <source>
        <dbReference type="ARBA" id="ARBA00023157"/>
    </source>
</evidence>
<reference evidence="10 11" key="1">
    <citation type="submission" date="2024-03" db="EMBL/GenBank/DDBJ databases">
        <authorList>
            <person name="Martinez-Hernandez J."/>
        </authorList>
    </citation>
    <scope>NUCLEOTIDE SEQUENCE [LARGE SCALE GENOMIC DNA]</scope>
</reference>